<keyword evidence="1" id="KW-1185">Reference proteome</keyword>
<dbReference type="AlphaFoldDB" id="A0A915IHH8"/>
<sequence length="137" mass="15830">MPNCPVALAPVLDEDIHSYLEKDKKWLIKKDEHNRRFHQSVLECAYPLIAILNEKERRSFDTRFMVNVVSLDHLGYVLMDTIYEHRNEISKNLGLKSHLFSGVSSDPVPTNESVIQWTDSTSKLLPPPLFGKNLWIV</sequence>
<proteinExistence type="predicted"/>
<organism evidence="1 2">
    <name type="scientific">Romanomermis culicivorax</name>
    <name type="common">Nematode worm</name>
    <dbReference type="NCBI Taxonomy" id="13658"/>
    <lineage>
        <taxon>Eukaryota</taxon>
        <taxon>Metazoa</taxon>
        <taxon>Ecdysozoa</taxon>
        <taxon>Nematoda</taxon>
        <taxon>Enoplea</taxon>
        <taxon>Dorylaimia</taxon>
        <taxon>Mermithida</taxon>
        <taxon>Mermithoidea</taxon>
        <taxon>Mermithidae</taxon>
        <taxon>Romanomermis</taxon>
    </lineage>
</organism>
<evidence type="ECO:0000313" key="2">
    <source>
        <dbReference type="WBParaSite" id="nRc.2.0.1.t12827-RA"/>
    </source>
</evidence>
<evidence type="ECO:0000313" key="1">
    <source>
        <dbReference type="Proteomes" id="UP000887565"/>
    </source>
</evidence>
<reference evidence="2" key="1">
    <citation type="submission" date="2022-11" db="UniProtKB">
        <authorList>
            <consortium name="WormBaseParasite"/>
        </authorList>
    </citation>
    <scope>IDENTIFICATION</scope>
</reference>
<protein>
    <submittedName>
        <fullName evidence="2">Uncharacterized protein</fullName>
    </submittedName>
</protein>
<dbReference type="Proteomes" id="UP000887565">
    <property type="component" value="Unplaced"/>
</dbReference>
<dbReference type="WBParaSite" id="nRc.2.0.1.t12827-RA">
    <property type="protein sequence ID" value="nRc.2.0.1.t12827-RA"/>
    <property type="gene ID" value="nRc.2.0.1.g12827"/>
</dbReference>
<accession>A0A915IHH8</accession>
<name>A0A915IHH8_ROMCU</name>